<evidence type="ECO:0000256" key="1">
    <source>
        <dbReference type="SAM" id="Phobius"/>
    </source>
</evidence>
<feature type="transmembrane region" description="Helical" evidence="1">
    <location>
        <begin position="87"/>
        <end position="108"/>
    </location>
</feature>
<evidence type="ECO:0000259" key="2">
    <source>
        <dbReference type="Pfam" id="PF07853"/>
    </source>
</evidence>
<gene>
    <name evidence="3" type="ORF">RZO55_03845</name>
</gene>
<organism evidence="3 4">
    <name type="scientific">Clostridium boliviensis</name>
    <dbReference type="NCBI Taxonomy" id="318465"/>
    <lineage>
        <taxon>Bacteria</taxon>
        <taxon>Bacillati</taxon>
        <taxon>Bacillota</taxon>
        <taxon>Clostridia</taxon>
        <taxon>Eubacteriales</taxon>
        <taxon>Clostridiaceae</taxon>
        <taxon>Clostridium</taxon>
    </lineage>
</organism>
<keyword evidence="1" id="KW-0812">Transmembrane</keyword>
<protein>
    <submittedName>
        <fullName evidence="3">SdpI family protein</fullName>
    </submittedName>
</protein>
<dbReference type="Pfam" id="PF13630">
    <property type="entry name" value="SdpI"/>
    <property type="match status" value="1"/>
</dbReference>
<dbReference type="Pfam" id="PF07853">
    <property type="entry name" value="DUF1648"/>
    <property type="match status" value="1"/>
</dbReference>
<name>A0ABU4GGF9_9CLOT</name>
<keyword evidence="1" id="KW-1133">Transmembrane helix</keyword>
<feature type="transmembrane region" description="Helical" evidence="1">
    <location>
        <begin position="46"/>
        <end position="66"/>
    </location>
</feature>
<feature type="transmembrane region" description="Helical" evidence="1">
    <location>
        <begin position="188"/>
        <end position="211"/>
    </location>
</feature>
<proteinExistence type="predicted"/>
<keyword evidence="4" id="KW-1185">Reference proteome</keyword>
<dbReference type="InterPro" id="IPR012867">
    <property type="entry name" value="DUF1648"/>
</dbReference>
<keyword evidence="1" id="KW-0472">Membrane</keyword>
<dbReference type="RefSeq" id="WP_318062974.1">
    <property type="nucleotide sequence ID" value="NZ_JAWONS010000099.1"/>
</dbReference>
<feature type="domain" description="DUF1648" evidence="2">
    <location>
        <begin position="14"/>
        <end position="60"/>
    </location>
</feature>
<evidence type="ECO:0000313" key="4">
    <source>
        <dbReference type="Proteomes" id="UP001276854"/>
    </source>
</evidence>
<dbReference type="EMBL" id="JAWONS010000099">
    <property type="protein sequence ID" value="MDW2796709.1"/>
    <property type="molecule type" value="Genomic_DNA"/>
</dbReference>
<accession>A0ABU4GGF9</accession>
<feature type="transmembrane region" description="Helical" evidence="1">
    <location>
        <begin position="162"/>
        <end position="182"/>
    </location>
</feature>
<comment type="caution">
    <text evidence="3">The sequence shown here is derived from an EMBL/GenBank/DDBJ whole genome shotgun (WGS) entry which is preliminary data.</text>
</comment>
<dbReference type="InterPro" id="IPR026272">
    <property type="entry name" value="SdpI"/>
</dbReference>
<sequence>MMKNKRTIILTSVLCMLPEILSLILYKRLPEQIAVHWNSAGEIDGYLPKAMAAFGMPFVFLLINLFTNISLLYDPRREGQPKALRAIVNWLIPLTSLILIPATLFMSIGIKIPITSLTFSIVGIVFIVIGNYLPKSKRNYMMGVRIPWTFHDSDNWNKTNRIAGHMMVAGGFVILVSGYLQVNAVLHGVSLIFIITVLIVVIPFFYSFFLYKKERDKK</sequence>
<dbReference type="InterPro" id="IPR025962">
    <property type="entry name" value="SdpI/YhfL"/>
</dbReference>
<evidence type="ECO:0000313" key="3">
    <source>
        <dbReference type="EMBL" id="MDW2796709.1"/>
    </source>
</evidence>
<dbReference type="PANTHER" id="PTHR37810:SF5">
    <property type="entry name" value="IMMUNITY PROTEIN SDPI"/>
    <property type="match status" value="1"/>
</dbReference>
<dbReference type="PIRSF" id="PIRSF038959">
    <property type="entry name" value="SdpI"/>
    <property type="match status" value="1"/>
</dbReference>
<dbReference type="PANTHER" id="PTHR37810">
    <property type="entry name" value="IMMUNITY PROTEIN SDPI"/>
    <property type="match status" value="1"/>
</dbReference>
<feature type="transmembrane region" description="Helical" evidence="1">
    <location>
        <begin position="114"/>
        <end position="133"/>
    </location>
</feature>
<reference evidence="3 4" key="1">
    <citation type="submission" date="2023-10" db="EMBL/GenBank/DDBJ databases">
        <title>A novel Glycoside Hydrolase 43-Like Enzyme from Clostrdium boliviensis is an Endo-xylanase, and a Candidate for Xylooligosaccharides Production from Different Xylan Substrates.</title>
        <authorList>
            <person name="Alvarez M.T."/>
            <person name="Rocabado-Villegas L.R."/>
            <person name="Salas-Veizaga D.M."/>
            <person name="Linares-Pasten J.A."/>
            <person name="Gudmundsdottir E.E."/>
            <person name="Hreggvidsson G.O."/>
            <person name="Adlercreutz P."/>
            <person name="Nordberg Karlsson E."/>
        </authorList>
    </citation>
    <scope>NUCLEOTIDE SEQUENCE [LARGE SCALE GENOMIC DNA]</scope>
    <source>
        <strain evidence="3 4">E-1</strain>
    </source>
</reference>
<dbReference type="Proteomes" id="UP001276854">
    <property type="component" value="Unassembled WGS sequence"/>
</dbReference>